<reference evidence="1 2" key="1">
    <citation type="submission" date="2018-03" db="EMBL/GenBank/DDBJ databases">
        <title>The draft genome of Sphingosinicella sp. GL-C-18.</title>
        <authorList>
            <person name="Liu L."/>
            <person name="Li L."/>
            <person name="Liang L."/>
            <person name="Zhang X."/>
            <person name="Wang T."/>
        </authorList>
    </citation>
    <scope>NUCLEOTIDE SEQUENCE [LARGE SCALE GENOMIC DNA]</scope>
    <source>
        <strain evidence="1 2">GL-C-18</strain>
    </source>
</reference>
<sequence length="150" mass="15470">MGVCVLAAAHDAAHAQDSAWEVVTRPGGRPVARLAASGRLQGIAITCQHATPVLAISLVDADTLLRGRLTISSEGRRIALDIVRDGRSAVWISLIGDSRLLDLLADAPTARVQVDDGPVQDISLAGAATVLEQALVGCYAKPAAAFAAAR</sequence>
<comment type="caution">
    <text evidence="1">The sequence shown here is derived from an EMBL/GenBank/DDBJ whole genome shotgun (WGS) entry which is preliminary data.</text>
</comment>
<organism evidence="1 2">
    <name type="scientific">Allosphingosinicella deserti</name>
    <dbReference type="NCBI Taxonomy" id="2116704"/>
    <lineage>
        <taxon>Bacteria</taxon>
        <taxon>Pseudomonadati</taxon>
        <taxon>Pseudomonadota</taxon>
        <taxon>Alphaproteobacteria</taxon>
        <taxon>Sphingomonadales</taxon>
        <taxon>Sphingomonadaceae</taxon>
        <taxon>Allosphingosinicella</taxon>
    </lineage>
</organism>
<dbReference type="EMBL" id="PXYI01000014">
    <property type="protein sequence ID" value="PSJ36414.1"/>
    <property type="molecule type" value="Genomic_DNA"/>
</dbReference>
<accession>A0A2P7QEP6</accession>
<dbReference type="Proteomes" id="UP000241167">
    <property type="component" value="Unassembled WGS sequence"/>
</dbReference>
<evidence type="ECO:0000313" key="1">
    <source>
        <dbReference type="EMBL" id="PSJ36414.1"/>
    </source>
</evidence>
<dbReference type="AlphaFoldDB" id="A0A2P7QEP6"/>
<evidence type="ECO:0000313" key="2">
    <source>
        <dbReference type="Proteomes" id="UP000241167"/>
    </source>
</evidence>
<protein>
    <submittedName>
        <fullName evidence="1">Uncharacterized protein</fullName>
    </submittedName>
</protein>
<keyword evidence="2" id="KW-1185">Reference proteome</keyword>
<name>A0A2P7QEP6_9SPHN</name>
<gene>
    <name evidence="1" type="ORF">C7I55_26615</name>
</gene>
<proteinExistence type="predicted"/>